<evidence type="ECO:0008006" key="3">
    <source>
        <dbReference type="Google" id="ProtNLM"/>
    </source>
</evidence>
<gene>
    <name evidence="1" type="ORF">OB236_10115</name>
</gene>
<dbReference type="EMBL" id="JAOQIO010000023">
    <property type="protein sequence ID" value="MCU6792483.1"/>
    <property type="molecule type" value="Genomic_DNA"/>
</dbReference>
<dbReference type="RefSeq" id="WP_262683871.1">
    <property type="nucleotide sequence ID" value="NZ_JAOQIO010000023.1"/>
</dbReference>
<evidence type="ECO:0000313" key="1">
    <source>
        <dbReference type="EMBL" id="MCU6792483.1"/>
    </source>
</evidence>
<proteinExistence type="predicted"/>
<reference evidence="1 2" key="1">
    <citation type="submission" date="2022-09" db="EMBL/GenBank/DDBJ databases">
        <authorList>
            <person name="Han X.L."/>
            <person name="Wang Q."/>
            <person name="Lu T."/>
        </authorList>
    </citation>
    <scope>NUCLEOTIDE SEQUENCE [LARGE SCALE GENOMIC DNA]</scope>
    <source>
        <strain evidence="1 2">WQ 127069</strain>
    </source>
</reference>
<name>A0ABT2UCW7_9BACL</name>
<comment type="caution">
    <text evidence="1">The sequence shown here is derived from an EMBL/GenBank/DDBJ whole genome shotgun (WGS) entry which is preliminary data.</text>
</comment>
<accession>A0ABT2UCW7</accession>
<evidence type="ECO:0000313" key="2">
    <source>
        <dbReference type="Proteomes" id="UP001652445"/>
    </source>
</evidence>
<sequence length="570" mass="64085">MNGIPYNSAAEIRELIDLQDDRLDEELARFRDEQVHGRKLSFQGLELGRLALMLPLYCQPDSRYYHNSELLAILHELAAAFLAIQLPSGSVSLYNCNIDSPPDTAFTAHLVALLAELGRRFGGAETAAITETLVLFMERAQDSMLYGGIHTPNHRWVHASALAKMHELFGGTAFRDRAFQFLNEGLDITEYGEWTERSNAIYNAICAYYLHTVGRTFDYEPAFEAAQSTLVMMSYLLHPGDTIATEYSGRQDLGQVAKLDDRFYAACHLMAARSKDPILAALARTADRTSSKGSLGLIHWMLEPELMELPGDDTPLSDSYTVLFGENNVVRVPDRVPYLGPVVKHPHGASVLRHRRGKLSVTVMAGQQEMMYIQYGQARMPALKLGVGWFGIGAAAFPGIRKLAEDTYRMDVELEGCYFQPLAEEHTRDAKGMYVNMPNHLRERTDILHLRIGIEVKLLDDGVDVRIISEERSDIYLQAVCMFDAHGQLQGEGLEHTAPSMRRLTEGTAVYSCGEDRIRIEEGALEHFEVSMRNDVINKEALNLTMNWVTPADRILRFRFFSESEPNSTQ</sequence>
<keyword evidence="2" id="KW-1185">Reference proteome</keyword>
<organism evidence="1 2">
    <name type="scientific">Paenibacillus baimaensis</name>
    <dbReference type="NCBI Taxonomy" id="2982185"/>
    <lineage>
        <taxon>Bacteria</taxon>
        <taxon>Bacillati</taxon>
        <taxon>Bacillota</taxon>
        <taxon>Bacilli</taxon>
        <taxon>Bacillales</taxon>
        <taxon>Paenibacillaceae</taxon>
        <taxon>Paenibacillus</taxon>
    </lineage>
</organism>
<dbReference type="Proteomes" id="UP001652445">
    <property type="component" value="Unassembled WGS sequence"/>
</dbReference>
<protein>
    <recommendedName>
        <fullName evidence="3">Heparinase</fullName>
    </recommendedName>
</protein>